<dbReference type="AlphaFoldDB" id="A0A2W5P792"/>
<dbReference type="Proteomes" id="UP000249229">
    <property type="component" value="Unassembled WGS sequence"/>
</dbReference>
<evidence type="ECO:0000313" key="2">
    <source>
        <dbReference type="EMBL" id="PZQ60448.1"/>
    </source>
</evidence>
<accession>A0A2W5P792</accession>
<dbReference type="PROSITE" id="PS50801">
    <property type="entry name" value="STAS"/>
    <property type="match status" value="1"/>
</dbReference>
<organism evidence="2 3">
    <name type="scientific">Sphingomonas taxi</name>
    <dbReference type="NCBI Taxonomy" id="1549858"/>
    <lineage>
        <taxon>Bacteria</taxon>
        <taxon>Pseudomonadati</taxon>
        <taxon>Pseudomonadota</taxon>
        <taxon>Alphaproteobacteria</taxon>
        <taxon>Sphingomonadales</taxon>
        <taxon>Sphingomonadaceae</taxon>
        <taxon>Sphingomonas</taxon>
    </lineage>
</organism>
<comment type="caution">
    <text evidence="2">The sequence shown here is derived from an EMBL/GenBank/DDBJ whole genome shotgun (WGS) entry which is preliminary data.</text>
</comment>
<evidence type="ECO:0000313" key="3">
    <source>
        <dbReference type="Proteomes" id="UP000249229"/>
    </source>
</evidence>
<dbReference type="InterPro" id="IPR002645">
    <property type="entry name" value="STAS_dom"/>
</dbReference>
<protein>
    <recommendedName>
        <fullName evidence="1">STAS domain-containing protein</fullName>
    </recommendedName>
</protein>
<dbReference type="SUPFAM" id="SSF52091">
    <property type="entry name" value="SpoIIaa-like"/>
    <property type="match status" value="1"/>
</dbReference>
<feature type="domain" description="STAS" evidence="1">
    <location>
        <begin position="1"/>
        <end position="87"/>
    </location>
</feature>
<gene>
    <name evidence="2" type="ORF">DI544_08545</name>
</gene>
<sequence>MSIVLTSRLDTAAAAPLQRALKKLVEQAQPIAIDGSGVDQIGQACLQVLAAARAAALANGLSYQVSGASVALVEAGGLAALDILAAA</sequence>
<dbReference type="InterPro" id="IPR058548">
    <property type="entry name" value="MlaB-like_STAS"/>
</dbReference>
<evidence type="ECO:0000259" key="1">
    <source>
        <dbReference type="PROSITE" id="PS50801"/>
    </source>
</evidence>
<dbReference type="Pfam" id="PF13466">
    <property type="entry name" value="STAS_2"/>
    <property type="match status" value="1"/>
</dbReference>
<proteinExistence type="predicted"/>
<name>A0A2W5P792_9SPHN</name>
<dbReference type="Gene3D" id="3.30.750.24">
    <property type="entry name" value="STAS domain"/>
    <property type="match status" value="1"/>
</dbReference>
<dbReference type="InterPro" id="IPR036513">
    <property type="entry name" value="STAS_dom_sf"/>
</dbReference>
<dbReference type="EMBL" id="QFQI01000005">
    <property type="protein sequence ID" value="PZQ60448.1"/>
    <property type="molecule type" value="Genomic_DNA"/>
</dbReference>
<reference evidence="2 3" key="1">
    <citation type="submission" date="2017-08" db="EMBL/GenBank/DDBJ databases">
        <title>Infants hospitalized years apart are colonized by the same room-sourced microbial strains.</title>
        <authorList>
            <person name="Brooks B."/>
            <person name="Olm M.R."/>
            <person name="Firek B.A."/>
            <person name="Baker R."/>
            <person name="Thomas B.C."/>
            <person name="Morowitz M.J."/>
            <person name="Banfield J.F."/>
        </authorList>
    </citation>
    <scope>NUCLEOTIDE SEQUENCE [LARGE SCALE GENOMIC DNA]</scope>
    <source>
        <strain evidence="2">S2_005_001_R1_22</strain>
    </source>
</reference>